<dbReference type="PANTHER" id="PTHR11070:SF2">
    <property type="entry name" value="ATP-DEPENDENT DNA HELICASE SRS2"/>
    <property type="match status" value="1"/>
</dbReference>
<sequence>MRPTIVQATAGSGKTGYLARIATELVSQGTFPIACTYLNSMRDQLADRVPGFVRVSTLHSLAGHVVNAYGYGFAEPKKDEPWSEPYRRVLVTAAKLITDDPAEIEPLVLQHEWLLLDEAQDMTLELFQFTKALGHAGMKLVVVGDEDQSIFEFSGGSPRYMGMLREEFGLHDEVLDRNYRCEQAVVDLANMYTGKSAVSAKGGTVKVQVFGPVNKWDAYRGTLNLPEDCVVLSFWRYCFPSTGMWNADVHNTVHSYKGSEAANVHLIWDPDAIRRLCQGNIGLARRLINVAITRTRGNLTIVCLKGSTALEGPLQRYRVYKR</sequence>
<dbReference type="GO" id="GO:0043138">
    <property type="term" value="F:3'-5' DNA helicase activity"/>
    <property type="evidence" value="ECO:0007669"/>
    <property type="project" value="TreeGrafter"/>
</dbReference>
<name>A0A0F9LF77_9ZZZZ</name>
<comment type="caution">
    <text evidence="1">The sequence shown here is derived from an EMBL/GenBank/DDBJ whole genome shotgun (WGS) entry which is preliminary data.</text>
</comment>
<organism evidence="1">
    <name type="scientific">marine sediment metagenome</name>
    <dbReference type="NCBI Taxonomy" id="412755"/>
    <lineage>
        <taxon>unclassified sequences</taxon>
        <taxon>metagenomes</taxon>
        <taxon>ecological metagenomes</taxon>
    </lineage>
</organism>
<dbReference type="SUPFAM" id="SSF52540">
    <property type="entry name" value="P-loop containing nucleoside triphosphate hydrolases"/>
    <property type="match status" value="1"/>
</dbReference>
<dbReference type="InterPro" id="IPR027417">
    <property type="entry name" value="P-loop_NTPase"/>
</dbReference>
<dbReference type="Pfam" id="PF13245">
    <property type="entry name" value="AAA_19"/>
    <property type="match status" value="1"/>
</dbReference>
<proteinExistence type="predicted"/>
<dbReference type="AlphaFoldDB" id="A0A0F9LF77"/>
<dbReference type="GO" id="GO:0005634">
    <property type="term" value="C:nucleus"/>
    <property type="evidence" value="ECO:0007669"/>
    <property type="project" value="TreeGrafter"/>
</dbReference>
<accession>A0A0F9LF77</accession>
<dbReference type="GO" id="GO:0005524">
    <property type="term" value="F:ATP binding"/>
    <property type="evidence" value="ECO:0007669"/>
    <property type="project" value="InterPro"/>
</dbReference>
<dbReference type="GO" id="GO:0003677">
    <property type="term" value="F:DNA binding"/>
    <property type="evidence" value="ECO:0007669"/>
    <property type="project" value="InterPro"/>
</dbReference>
<protein>
    <submittedName>
        <fullName evidence="1">Uncharacterized protein</fullName>
    </submittedName>
</protein>
<evidence type="ECO:0000313" key="1">
    <source>
        <dbReference type="EMBL" id="KKM26115.1"/>
    </source>
</evidence>
<gene>
    <name evidence="1" type="ORF">LCGC14_1588050</name>
</gene>
<dbReference type="Gene3D" id="3.40.50.300">
    <property type="entry name" value="P-loop containing nucleotide triphosphate hydrolases"/>
    <property type="match status" value="2"/>
</dbReference>
<dbReference type="InterPro" id="IPR000212">
    <property type="entry name" value="DNA_helicase_UvrD/REP"/>
</dbReference>
<dbReference type="GO" id="GO:0000725">
    <property type="term" value="P:recombinational repair"/>
    <property type="evidence" value="ECO:0007669"/>
    <property type="project" value="TreeGrafter"/>
</dbReference>
<dbReference type="EMBL" id="LAZR01012575">
    <property type="protein sequence ID" value="KKM26115.1"/>
    <property type="molecule type" value="Genomic_DNA"/>
</dbReference>
<reference evidence="1" key="1">
    <citation type="journal article" date="2015" name="Nature">
        <title>Complex archaea that bridge the gap between prokaryotes and eukaryotes.</title>
        <authorList>
            <person name="Spang A."/>
            <person name="Saw J.H."/>
            <person name="Jorgensen S.L."/>
            <person name="Zaremba-Niedzwiedzka K."/>
            <person name="Martijn J."/>
            <person name="Lind A.E."/>
            <person name="van Eijk R."/>
            <person name="Schleper C."/>
            <person name="Guy L."/>
            <person name="Ettema T.J."/>
        </authorList>
    </citation>
    <scope>NUCLEOTIDE SEQUENCE</scope>
</reference>
<dbReference type="PANTHER" id="PTHR11070">
    <property type="entry name" value="UVRD / RECB / PCRA DNA HELICASE FAMILY MEMBER"/>
    <property type="match status" value="1"/>
</dbReference>